<protein>
    <submittedName>
        <fullName evidence="3">AbgT family transporter</fullName>
    </submittedName>
</protein>
<dbReference type="PANTHER" id="PTHR30282:SF0">
    <property type="entry name" value="P-AMINOBENZOYL-GLUTAMATE TRANSPORT PROTEIN"/>
    <property type="match status" value="1"/>
</dbReference>
<dbReference type="GO" id="GO:1902604">
    <property type="term" value="P:p-aminobenzoyl-glutamate transmembrane transport"/>
    <property type="evidence" value="ECO:0007669"/>
    <property type="project" value="InterPro"/>
</dbReference>
<keyword evidence="2" id="KW-0812">Transmembrane</keyword>
<keyword evidence="2" id="KW-1133">Transmembrane helix</keyword>
<evidence type="ECO:0000256" key="1">
    <source>
        <dbReference type="SAM" id="MobiDB-lite"/>
    </source>
</evidence>
<evidence type="ECO:0000256" key="2">
    <source>
        <dbReference type="SAM" id="Phobius"/>
    </source>
</evidence>
<feature type="region of interest" description="Disordered" evidence="1">
    <location>
        <begin position="1"/>
        <end position="21"/>
    </location>
</feature>
<evidence type="ECO:0000313" key="3">
    <source>
        <dbReference type="EMBL" id="MCQ8830187.1"/>
    </source>
</evidence>
<dbReference type="EMBL" id="JANIIC010000013">
    <property type="protein sequence ID" value="MCQ8830187.1"/>
    <property type="molecule type" value="Genomic_DNA"/>
</dbReference>
<sequence>MCRAAHVRRGGRDPDADRSGSALWSLVGPVFIPAFMLMDMSPALSQAAFRIGDSATGAITPMNPYLLLVLAMVREYEPEAHRRHMTHPDRTVAPSPQP</sequence>
<dbReference type="InterPro" id="IPR004697">
    <property type="entry name" value="AbgT"/>
</dbReference>
<comment type="caution">
    <text evidence="3">The sequence shown here is derived from an EMBL/GenBank/DDBJ whole genome shotgun (WGS) entry which is preliminary data.</text>
</comment>
<organism evidence="3 4">
    <name type="scientific">Streptomyces malaysiensis subsp. samsunensis</name>
    <dbReference type="NCBI Taxonomy" id="459658"/>
    <lineage>
        <taxon>Bacteria</taxon>
        <taxon>Bacillati</taxon>
        <taxon>Actinomycetota</taxon>
        <taxon>Actinomycetes</taxon>
        <taxon>Kitasatosporales</taxon>
        <taxon>Streptomycetaceae</taxon>
        <taxon>Streptomyces</taxon>
        <taxon>Streptomyces violaceusniger group</taxon>
    </lineage>
</organism>
<dbReference type="Pfam" id="PF03806">
    <property type="entry name" value="ABG_transport"/>
    <property type="match status" value="1"/>
</dbReference>
<keyword evidence="4" id="KW-1185">Reference proteome</keyword>
<feature type="transmembrane region" description="Helical" evidence="2">
    <location>
        <begin position="21"/>
        <end position="38"/>
    </location>
</feature>
<dbReference type="PANTHER" id="PTHR30282">
    <property type="entry name" value="P-AMINOBENZOYL GLUTAMATE TRANSPORTER"/>
    <property type="match status" value="1"/>
</dbReference>
<proteinExistence type="predicted"/>
<gene>
    <name evidence="3" type="ORF">NQU54_14180</name>
</gene>
<name>A0A9X2RTF0_STRMQ</name>
<accession>A0A9X2RTF0</accession>
<feature type="transmembrane region" description="Helical" evidence="2">
    <location>
        <begin position="58"/>
        <end position="76"/>
    </location>
</feature>
<dbReference type="AlphaFoldDB" id="A0A9X2RTF0"/>
<reference evidence="3" key="1">
    <citation type="submission" date="2022-06" db="EMBL/GenBank/DDBJ databases">
        <title>WGS of actinobacteria.</title>
        <authorList>
            <person name="Thawai C."/>
        </authorList>
    </citation>
    <scope>NUCLEOTIDE SEQUENCE</scope>
    <source>
        <strain evidence="3">DSM 42010</strain>
    </source>
</reference>
<evidence type="ECO:0000313" key="4">
    <source>
        <dbReference type="Proteomes" id="UP001142400"/>
    </source>
</evidence>
<dbReference type="GO" id="GO:0015558">
    <property type="term" value="F:secondary active p-aminobenzoyl-glutamate transmembrane transporter activity"/>
    <property type="evidence" value="ECO:0007669"/>
    <property type="project" value="InterPro"/>
</dbReference>
<keyword evidence="2" id="KW-0472">Membrane</keyword>
<dbReference type="Proteomes" id="UP001142400">
    <property type="component" value="Unassembled WGS sequence"/>
</dbReference>